<dbReference type="GO" id="GO:0005829">
    <property type="term" value="C:cytosol"/>
    <property type="evidence" value="ECO:0007669"/>
    <property type="project" value="TreeGrafter"/>
</dbReference>
<dbReference type="NCBIfam" id="NF002652">
    <property type="entry name" value="PRK02318.2-5"/>
    <property type="match status" value="1"/>
</dbReference>
<keyword evidence="5 7" id="KW-0520">NAD</keyword>
<comment type="similarity">
    <text evidence="1 7">Belongs to the mannitol dehydrogenase family.</text>
</comment>
<dbReference type="InterPro" id="IPR013118">
    <property type="entry name" value="Mannitol_DH_C"/>
</dbReference>
<dbReference type="GO" id="GO:0008926">
    <property type="term" value="F:mannitol-1-phosphate 5-dehydrogenase activity"/>
    <property type="evidence" value="ECO:0007669"/>
    <property type="project" value="UniProtKB-UniRule"/>
</dbReference>
<comment type="caution">
    <text evidence="10">The sequence shown here is derived from an EMBL/GenBank/DDBJ whole genome shotgun (WGS) entry which is preliminary data.</text>
</comment>
<evidence type="ECO:0000259" key="8">
    <source>
        <dbReference type="Pfam" id="PF01232"/>
    </source>
</evidence>
<accession>A0A2P6MJG2</accession>
<dbReference type="InterPro" id="IPR008927">
    <property type="entry name" value="6-PGluconate_DH-like_C_sf"/>
</dbReference>
<keyword evidence="4 7" id="KW-0560">Oxidoreductase</keyword>
<feature type="domain" description="Mannitol dehydrogenase N-terminal" evidence="8">
    <location>
        <begin position="1"/>
        <end position="188"/>
    </location>
</feature>
<evidence type="ECO:0000313" key="10">
    <source>
        <dbReference type="EMBL" id="PRO66411.1"/>
    </source>
</evidence>
<dbReference type="EC" id="1.1.1.17" evidence="2 7"/>
<dbReference type="Proteomes" id="UP000243650">
    <property type="component" value="Unassembled WGS sequence"/>
</dbReference>
<dbReference type="InterPro" id="IPR000669">
    <property type="entry name" value="Mannitol_DH"/>
</dbReference>
<evidence type="ECO:0000256" key="1">
    <source>
        <dbReference type="ARBA" id="ARBA00006541"/>
    </source>
</evidence>
<dbReference type="AlphaFoldDB" id="A0A2P6MJG2"/>
<gene>
    <name evidence="7" type="primary">mtlD</name>
    <name evidence="10" type="ORF">C6I21_03460</name>
</gene>
<sequence length="392" mass="43701">MKALHFGAGNIGRGFIGLLLHKAGYSVCFVDVDEAAVQRLNDEQAYKVKYLDDEGTTETISTVSALNSRTQEEEVVQSIEQADIITTSVGVQNLPRIAPVLAEGLRRRTADSSKKLNVIANENAVYASSTLKKEIEKQVSSEEMEAILGQTGFPNTAVDRLALTSEEESTTALVEPSFEWVIHTKDIADTGLPRIPDASYVEDLDPYIQRKLYIINMGHAAAAYYGYLHGYTTIQDALTHPDIRQFVSDVMHESARYFVEVFPIAEAELERYIKKTLQRFENPNISDSVFRVGRAPMRKLGPDERIVTPMTKLHSLELPVSHLITAAAAGFHFTAAEDEEAVRIQTMISENGIRRTVEDITGITDTRLLDQLASRYEELTLSKRMNGYLKKG</sequence>
<evidence type="ECO:0000256" key="4">
    <source>
        <dbReference type="ARBA" id="ARBA00023002"/>
    </source>
</evidence>
<dbReference type="Pfam" id="PF01232">
    <property type="entry name" value="Mannitol_dh"/>
    <property type="match status" value="1"/>
</dbReference>
<name>A0A2P6MJG2_ALKUR</name>
<keyword evidence="11" id="KW-1185">Reference proteome</keyword>
<evidence type="ECO:0000256" key="2">
    <source>
        <dbReference type="ARBA" id="ARBA00012939"/>
    </source>
</evidence>
<reference evidence="10 11" key="1">
    <citation type="submission" date="2018-03" db="EMBL/GenBank/DDBJ databases">
        <title>Bacillus urumqiensis sp. nov., a moderately haloalkaliphilic bacterium isolated from a salt lake.</title>
        <authorList>
            <person name="Zhao B."/>
            <person name="Liao Z."/>
        </authorList>
    </citation>
    <scope>NUCLEOTIDE SEQUENCE [LARGE SCALE GENOMIC DNA]</scope>
    <source>
        <strain evidence="10 11">BZ-SZ-XJ18</strain>
    </source>
</reference>
<dbReference type="HAMAP" id="MF_00196">
    <property type="entry name" value="Mannitol_dehydrog"/>
    <property type="match status" value="1"/>
</dbReference>
<dbReference type="InterPro" id="IPR013131">
    <property type="entry name" value="Mannitol_DH_N"/>
</dbReference>
<proteinExistence type="inferred from homology"/>
<evidence type="ECO:0000256" key="7">
    <source>
        <dbReference type="HAMAP-Rule" id="MF_00196"/>
    </source>
</evidence>
<dbReference type="SUPFAM" id="SSF48179">
    <property type="entry name" value="6-phosphogluconate dehydrogenase C-terminal domain-like"/>
    <property type="match status" value="1"/>
</dbReference>
<feature type="domain" description="Mannitol dehydrogenase C-terminal" evidence="9">
    <location>
        <begin position="203"/>
        <end position="378"/>
    </location>
</feature>
<evidence type="ECO:0000259" key="9">
    <source>
        <dbReference type="Pfam" id="PF08125"/>
    </source>
</evidence>
<evidence type="ECO:0000256" key="5">
    <source>
        <dbReference type="ARBA" id="ARBA00023027"/>
    </source>
</evidence>
<dbReference type="EMBL" id="PVNS01000003">
    <property type="protein sequence ID" value="PRO66411.1"/>
    <property type="molecule type" value="Genomic_DNA"/>
</dbReference>
<protein>
    <recommendedName>
        <fullName evidence="3 7">Mannitol-1-phosphate 5-dehydrogenase</fullName>
        <ecNumber evidence="2 7">1.1.1.17</ecNumber>
    </recommendedName>
</protein>
<dbReference type="PANTHER" id="PTHR30524:SF0">
    <property type="entry name" value="ALTRONATE OXIDOREDUCTASE-RELATED"/>
    <property type="match status" value="1"/>
</dbReference>
<feature type="binding site" evidence="7">
    <location>
        <begin position="3"/>
        <end position="14"/>
    </location>
    <ligand>
        <name>NAD(+)</name>
        <dbReference type="ChEBI" id="CHEBI:57540"/>
    </ligand>
</feature>
<dbReference type="PANTHER" id="PTHR30524">
    <property type="entry name" value="MANNITOL-1-PHOSPHATE 5-DEHYDROGENASE"/>
    <property type="match status" value="1"/>
</dbReference>
<dbReference type="Gene3D" id="1.10.1040.10">
    <property type="entry name" value="N-(1-d-carboxylethyl)-l-norvaline Dehydrogenase, domain 2"/>
    <property type="match status" value="1"/>
</dbReference>
<dbReference type="InterPro" id="IPR023028">
    <property type="entry name" value="Mannitol_1_phos_5_DH"/>
</dbReference>
<dbReference type="Pfam" id="PF08125">
    <property type="entry name" value="Mannitol_dh_C"/>
    <property type="match status" value="1"/>
</dbReference>
<comment type="catalytic activity">
    <reaction evidence="6 7">
        <text>D-mannitol 1-phosphate + NAD(+) = beta-D-fructose 6-phosphate + NADH + H(+)</text>
        <dbReference type="Rhea" id="RHEA:19661"/>
        <dbReference type="ChEBI" id="CHEBI:15378"/>
        <dbReference type="ChEBI" id="CHEBI:57540"/>
        <dbReference type="ChEBI" id="CHEBI:57634"/>
        <dbReference type="ChEBI" id="CHEBI:57945"/>
        <dbReference type="ChEBI" id="CHEBI:61381"/>
        <dbReference type="EC" id="1.1.1.17"/>
    </reaction>
</comment>
<evidence type="ECO:0000313" key="11">
    <source>
        <dbReference type="Proteomes" id="UP000243650"/>
    </source>
</evidence>
<dbReference type="GO" id="GO:0019592">
    <property type="term" value="P:mannitol catabolic process"/>
    <property type="evidence" value="ECO:0007669"/>
    <property type="project" value="TreeGrafter"/>
</dbReference>
<evidence type="ECO:0000256" key="6">
    <source>
        <dbReference type="ARBA" id="ARBA00048615"/>
    </source>
</evidence>
<organism evidence="10 11">
    <name type="scientific">Alkalicoccus urumqiensis</name>
    <name type="common">Bacillus urumqiensis</name>
    <dbReference type="NCBI Taxonomy" id="1548213"/>
    <lineage>
        <taxon>Bacteria</taxon>
        <taxon>Bacillati</taxon>
        <taxon>Bacillota</taxon>
        <taxon>Bacilli</taxon>
        <taxon>Bacillales</taxon>
        <taxon>Bacillaceae</taxon>
        <taxon>Alkalicoccus</taxon>
    </lineage>
</organism>
<dbReference type="SUPFAM" id="SSF51735">
    <property type="entry name" value="NAD(P)-binding Rossmann-fold domains"/>
    <property type="match status" value="1"/>
</dbReference>
<dbReference type="Gene3D" id="3.40.50.720">
    <property type="entry name" value="NAD(P)-binding Rossmann-like Domain"/>
    <property type="match status" value="1"/>
</dbReference>
<dbReference type="PRINTS" id="PR00084">
    <property type="entry name" value="MTLDHDRGNASE"/>
</dbReference>
<evidence type="ECO:0000256" key="3">
    <source>
        <dbReference type="ARBA" id="ARBA00016219"/>
    </source>
</evidence>
<dbReference type="InterPro" id="IPR036291">
    <property type="entry name" value="NAD(P)-bd_dom_sf"/>
</dbReference>
<dbReference type="InterPro" id="IPR013328">
    <property type="entry name" value="6PGD_dom2"/>
</dbReference>
<dbReference type="OrthoDB" id="271711at2"/>
<dbReference type="RefSeq" id="WP_105958050.1">
    <property type="nucleotide sequence ID" value="NZ_PVNS01000003.1"/>
</dbReference>